<organism evidence="1 2">
    <name type="scientific">Chlorovirus heliozoae</name>
    <dbReference type="NCBI Taxonomy" id="322019"/>
    <lineage>
        <taxon>Viruses</taxon>
        <taxon>Varidnaviria</taxon>
        <taxon>Bamfordvirae</taxon>
        <taxon>Nucleocytoviricota</taxon>
        <taxon>Megaviricetes</taxon>
        <taxon>Algavirales</taxon>
        <taxon>Phycodnaviridae</taxon>
        <taxon>Chlorovirus</taxon>
    </lineage>
</organism>
<dbReference type="EMBL" id="EF101928">
    <property type="protein sequence ID" value="ABT16863.1"/>
    <property type="molecule type" value="Genomic_DNA"/>
</dbReference>
<sequence>MEIPFFFFVIFMRTFLFRTNFISVSNPASESMNESNIRARKVSPGKSFFNAERQNIVFIPTYLGSTSALFCSNDFTNPSVRTSIASLSSATVSLSLNIPGMNRSFHAFIVGTMVFLICPRMKWGGVEFGKNGMLWLRAYSTMSSLATPSNGRKNLIPSCSTTVSIPDRFSYFVSIATFWNMFSKTSSLL</sequence>
<evidence type="ECO:0000313" key="2">
    <source>
        <dbReference type="Proteomes" id="UP000202420"/>
    </source>
</evidence>
<name>A7K9Y9_9PHYC</name>
<proteinExistence type="predicted"/>
<dbReference type="GeneID" id="5471025"/>
<evidence type="ECO:0000313" key="1">
    <source>
        <dbReference type="EMBL" id="ABT16863.1"/>
    </source>
</evidence>
<accession>A7K9Y9</accession>
<reference evidence="1 2" key="1">
    <citation type="submission" date="2006-09" db="EMBL/GenBank/DDBJ databases">
        <title>Sequence and annotation of the 288-kb ATCV-1 virus that infects an endosymbiotic Chlorella strain of the heliozoon Acanthocystis turfacea.</title>
        <authorList>
            <person name="Fitzgerald L.A."/>
            <person name="Graves M.V."/>
            <person name="Li X."/>
            <person name="Pfitzner A.J.P."/>
            <person name="Hartigan J."/>
            <person name="Van Etten J.L."/>
        </authorList>
    </citation>
    <scope>NUCLEOTIDE SEQUENCE [LARGE SCALE GENOMIC DNA]</scope>
    <source>
        <strain evidence="1 2">ATCV-1</strain>
    </source>
</reference>
<dbReference type="KEGG" id="vg:5471025"/>
<gene>
    <name evidence="1" type="primary">z729R</name>
    <name evidence="1" type="ORF">ATCV1_z729R</name>
</gene>
<keyword evidence="2" id="KW-1185">Reference proteome</keyword>
<dbReference type="RefSeq" id="YP_001427210.1">
    <property type="nucleotide sequence ID" value="NC_008724.1"/>
</dbReference>
<protein>
    <submittedName>
        <fullName evidence="1">Uncharacterized protein z729R</fullName>
    </submittedName>
</protein>
<dbReference type="Proteomes" id="UP000202420">
    <property type="component" value="Segment"/>
</dbReference>